<dbReference type="Proteomes" id="UP000674938">
    <property type="component" value="Unassembled WGS sequence"/>
</dbReference>
<dbReference type="Pfam" id="PF16124">
    <property type="entry name" value="RecQ_Zn_bind"/>
    <property type="match status" value="1"/>
</dbReference>
<dbReference type="PROSITE" id="PS51192">
    <property type="entry name" value="HELICASE_ATP_BIND_1"/>
    <property type="match status" value="1"/>
</dbReference>
<gene>
    <name evidence="10" type="ORF">I6N95_06345</name>
</gene>
<dbReference type="GO" id="GO:0043138">
    <property type="term" value="F:3'-5' DNA helicase activity"/>
    <property type="evidence" value="ECO:0007669"/>
    <property type="project" value="TreeGrafter"/>
</dbReference>
<accession>A0A940SV11</accession>
<dbReference type="SMART" id="SM00490">
    <property type="entry name" value="HELICc"/>
    <property type="match status" value="1"/>
</dbReference>
<dbReference type="GO" id="GO:0006310">
    <property type="term" value="P:DNA recombination"/>
    <property type="evidence" value="ECO:0007669"/>
    <property type="project" value="InterPro"/>
</dbReference>
<protein>
    <recommendedName>
        <fullName evidence="6">ATP-dependent DNA helicase RecQ</fullName>
    </recommendedName>
    <alternativeName>
        <fullName evidence="7">DNA 3'-5' helicase RecQ</fullName>
    </alternativeName>
</protein>
<dbReference type="NCBIfam" id="TIGR00614">
    <property type="entry name" value="recQ_fam"/>
    <property type="match status" value="1"/>
</dbReference>
<feature type="domain" description="Helicase ATP-binding" evidence="8">
    <location>
        <begin position="24"/>
        <end position="191"/>
    </location>
</feature>
<keyword evidence="4" id="KW-0067">ATP-binding</keyword>
<evidence type="ECO:0000256" key="1">
    <source>
        <dbReference type="ARBA" id="ARBA00022741"/>
    </source>
</evidence>
<dbReference type="GO" id="GO:0009378">
    <property type="term" value="F:four-way junction helicase activity"/>
    <property type="evidence" value="ECO:0007669"/>
    <property type="project" value="TreeGrafter"/>
</dbReference>
<dbReference type="InterPro" id="IPR027417">
    <property type="entry name" value="P-loop_NTPase"/>
</dbReference>
<evidence type="ECO:0000256" key="3">
    <source>
        <dbReference type="ARBA" id="ARBA00022806"/>
    </source>
</evidence>
<name>A0A940SV11_9ENTE</name>
<dbReference type="GO" id="GO:0005524">
    <property type="term" value="F:ATP binding"/>
    <property type="evidence" value="ECO:0007669"/>
    <property type="project" value="UniProtKB-KW"/>
</dbReference>
<dbReference type="InterPro" id="IPR032284">
    <property type="entry name" value="RecQ_Zn-bd"/>
</dbReference>
<dbReference type="Pfam" id="PF00270">
    <property type="entry name" value="DEAD"/>
    <property type="match status" value="1"/>
</dbReference>
<dbReference type="Gene3D" id="3.40.50.300">
    <property type="entry name" value="P-loop containing nucleotide triphosphate hydrolases"/>
    <property type="match status" value="2"/>
</dbReference>
<dbReference type="GO" id="GO:0005737">
    <property type="term" value="C:cytoplasm"/>
    <property type="evidence" value="ECO:0007669"/>
    <property type="project" value="TreeGrafter"/>
</dbReference>
<dbReference type="InterPro" id="IPR004589">
    <property type="entry name" value="DNA_helicase_ATP-dep_RecQ"/>
</dbReference>
<proteinExistence type="predicted"/>
<dbReference type="CDD" id="cd17920">
    <property type="entry name" value="DEXHc_RecQ"/>
    <property type="match status" value="1"/>
</dbReference>
<keyword evidence="5" id="KW-0238">DNA-binding</keyword>
<dbReference type="PROSITE" id="PS00690">
    <property type="entry name" value="DEAH_ATP_HELICASE"/>
    <property type="match status" value="1"/>
</dbReference>
<keyword evidence="2" id="KW-0378">Hydrolase</keyword>
<evidence type="ECO:0000313" key="10">
    <source>
        <dbReference type="EMBL" id="MBP1040616.1"/>
    </source>
</evidence>
<dbReference type="InterPro" id="IPR014001">
    <property type="entry name" value="Helicase_ATP-bd"/>
</dbReference>
<evidence type="ECO:0000256" key="4">
    <source>
        <dbReference type="ARBA" id="ARBA00022840"/>
    </source>
</evidence>
<dbReference type="PROSITE" id="PS51194">
    <property type="entry name" value="HELICASE_CTER"/>
    <property type="match status" value="1"/>
</dbReference>
<dbReference type="SMART" id="SM00487">
    <property type="entry name" value="DEXDc"/>
    <property type="match status" value="1"/>
</dbReference>
<dbReference type="AlphaFoldDB" id="A0A940SV11"/>
<dbReference type="GO" id="GO:0030894">
    <property type="term" value="C:replisome"/>
    <property type="evidence" value="ECO:0007669"/>
    <property type="project" value="TreeGrafter"/>
</dbReference>
<comment type="caution">
    <text evidence="10">The sequence shown here is derived from an EMBL/GenBank/DDBJ whole genome shotgun (WGS) entry which is preliminary data.</text>
</comment>
<organism evidence="10 11">
    <name type="scientific">Vagococcus allomyrinae</name>
    <dbReference type="NCBI Taxonomy" id="2794353"/>
    <lineage>
        <taxon>Bacteria</taxon>
        <taxon>Bacillati</taxon>
        <taxon>Bacillota</taxon>
        <taxon>Bacilli</taxon>
        <taxon>Lactobacillales</taxon>
        <taxon>Enterococcaceae</taxon>
        <taxon>Vagococcus</taxon>
    </lineage>
</organism>
<evidence type="ECO:0000256" key="2">
    <source>
        <dbReference type="ARBA" id="ARBA00022801"/>
    </source>
</evidence>
<evidence type="ECO:0000256" key="5">
    <source>
        <dbReference type="ARBA" id="ARBA00023125"/>
    </source>
</evidence>
<evidence type="ECO:0000259" key="8">
    <source>
        <dbReference type="PROSITE" id="PS51192"/>
    </source>
</evidence>
<dbReference type="GO" id="GO:0003677">
    <property type="term" value="F:DNA binding"/>
    <property type="evidence" value="ECO:0007669"/>
    <property type="project" value="UniProtKB-KW"/>
</dbReference>
<evidence type="ECO:0000313" key="11">
    <source>
        <dbReference type="Proteomes" id="UP000674938"/>
    </source>
</evidence>
<keyword evidence="11" id="KW-1185">Reference proteome</keyword>
<dbReference type="GO" id="GO:0043590">
    <property type="term" value="C:bacterial nucleoid"/>
    <property type="evidence" value="ECO:0007669"/>
    <property type="project" value="TreeGrafter"/>
</dbReference>
<dbReference type="RefSeq" id="WP_209525775.1">
    <property type="nucleotide sequence ID" value="NZ_JAEEGA010000003.1"/>
</dbReference>
<dbReference type="PANTHER" id="PTHR13710">
    <property type="entry name" value="DNA HELICASE RECQ FAMILY MEMBER"/>
    <property type="match status" value="1"/>
</dbReference>
<keyword evidence="1" id="KW-0547">Nucleotide-binding</keyword>
<evidence type="ECO:0000259" key="9">
    <source>
        <dbReference type="PROSITE" id="PS51194"/>
    </source>
</evidence>
<dbReference type="SUPFAM" id="SSF52540">
    <property type="entry name" value="P-loop containing nucleoside triphosphate hydrolases"/>
    <property type="match status" value="1"/>
</dbReference>
<dbReference type="InterPro" id="IPR001650">
    <property type="entry name" value="Helicase_C-like"/>
</dbReference>
<dbReference type="Pfam" id="PF00271">
    <property type="entry name" value="Helicase_C"/>
    <property type="match status" value="1"/>
</dbReference>
<keyword evidence="3 10" id="KW-0347">Helicase</keyword>
<dbReference type="InterPro" id="IPR011545">
    <property type="entry name" value="DEAD/DEAH_box_helicase_dom"/>
</dbReference>
<dbReference type="GO" id="GO:0006281">
    <property type="term" value="P:DNA repair"/>
    <property type="evidence" value="ECO:0007669"/>
    <property type="project" value="TreeGrafter"/>
</dbReference>
<evidence type="ECO:0000256" key="6">
    <source>
        <dbReference type="ARBA" id="ARBA00044535"/>
    </source>
</evidence>
<dbReference type="GO" id="GO:0016787">
    <property type="term" value="F:hydrolase activity"/>
    <property type="evidence" value="ECO:0007669"/>
    <property type="project" value="UniProtKB-KW"/>
</dbReference>
<reference evidence="10" key="1">
    <citation type="submission" date="2020-12" db="EMBL/GenBank/DDBJ databases">
        <title>Vagococcus allomyrinae sp. nov. and Enterococcus lavae sp. nov., isolated from the larvae of Allomyrina dichotoma.</title>
        <authorList>
            <person name="Lee S.D."/>
        </authorList>
    </citation>
    <scope>NUCLEOTIDE SEQUENCE</scope>
    <source>
        <strain evidence="10">BWB3-3</strain>
    </source>
</reference>
<evidence type="ECO:0000256" key="7">
    <source>
        <dbReference type="ARBA" id="ARBA00044550"/>
    </source>
</evidence>
<feature type="domain" description="Helicase C-terminal" evidence="9">
    <location>
        <begin position="216"/>
        <end position="361"/>
    </location>
</feature>
<dbReference type="EMBL" id="JAEEGA010000003">
    <property type="protein sequence ID" value="MBP1040616.1"/>
    <property type="molecule type" value="Genomic_DNA"/>
</dbReference>
<dbReference type="FunFam" id="3.40.50.300:FF:001389">
    <property type="entry name" value="ATP-dependent DNA helicase RecQ"/>
    <property type="match status" value="1"/>
</dbReference>
<sequence length="476" mass="54939">MTIEALLKERFGFSQFKAGQRETVEAVLANDETLSILPTGTGKSLCYQLPSYLFKGTTIIVSPLISLMEDQVQQLKQQGEKRSIAINGQLDYQGKEWALSNLAQYKFVFFSPEMLMQDKVRQRLQELDISLFVVDEAHCISQWGIDFRPEYERLQDVIEELRITKVLALTATATEKVAEDIRKKLFVHQQPLVIRESVNRPNITYEVVKTGDKLTYIESLLKETDVPGIIYFASRKRAEEVTRLLNQRTSKRVAFYHGDMSNQERSLIQQQFLGDQLDVLCATSAFGMGVNKANVGFIVHYHLPASVEAYLQESGRAGRDGKRSLAVLLYQKGDEQIYYHMQAELAKISQQLSTFQQQTPEFIQAHKGQLAELQEKWFEGYLRQDYTLEELVTALLVKQQEKRQQLTQMLMYIELTTCRRAYLLAYFSEKMKEINQVCCDNCGNYGKILPESHLTSERNLSLPKNWQENLKKLFIF</sequence>
<dbReference type="InterPro" id="IPR002464">
    <property type="entry name" value="DNA/RNA_helicase_DEAH_CS"/>
</dbReference>
<dbReference type="PANTHER" id="PTHR13710:SF84">
    <property type="entry name" value="ATP-DEPENDENT DNA HELICASE RECS-RELATED"/>
    <property type="match status" value="1"/>
</dbReference>